<dbReference type="InterPro" id="IPR046536">
    <property type="entry name" value="DUF6601"/>
</dbReference>
<name>A0AAD9Z9S3_9LECA</name>
<organism evidence="3 4">
    <name type="scientific">Lepraria neglecta</name>
    <dbReference type="NCBI Taxonomy" id="209136"/>
    <lineage>
        <taxon>Eukaryota</taxon>
        <taxon>Fungi</taxon>
        <taxon>Dikarya</taxon>
        <taxon>Ascomycota</taxon>
        <taxon>Pezizomycotina</taxon>
        <taxon>Lecanoromycetes</taxon>
        <taxon>OSLEUM clade</taxon>
        <taxon>Lecanoromycetidae</taxon>
        <taxon>Lecanorales</taxon>
        <taxon>Lecanorineae</taxon>
        <taxon>Stereocaulaceae</taxon>
        <taxon>Lepraria</taxon>
    </lineage>
</organism>
<dbReference type="Pfam" id="PF20246">
    <property type="entry name" value="DUF6601"/>
    <property type="match status" value="1"/>
</dbReference>
<keyword evidence="4" id="KW-1185">Reference proteome</keyword>
<accession>A0AAD9Z9S3</accession>
<feature type="compositionally biased region" description="Low complexity" evidence="1">
    <location>
        <begin position="21"/>
        <end position="32"/>
    </location>
</feature>
<proteinExistence type="predicted"/>
<evidence type="ECO:0000313" key="3">
    <source>
        <dbReference type="EMBL" id="KAK3172118.1"/>
    </source>
</evidence>
<sequence>MSPTTTLLVPFTEENQLYRDPTTSQPSSSPTLPGHPRVPLHDAVRLRGFLRRELWAVDLERMAPHLWIMSTQSSSNVSPLHQQKVKGRETIVTEDPRLHLVWIYDRVFIKPLPKYLLSYTFWSDIISNQRSVLWGSTREEQETCSMIRISALGFLRTYYYLIQHESDFEIARNETRLLPPDITWTDFCAFSKDFVDISDDTVSERYHYGELRLTSLNLYAKLIIGKFHYKRVHRQYGAFFARYYGPLLFIFGILSIILSAMQVELGVETLTNAQWISFWYASRWFVIVALACIAFVVLGFVSLLVGMVVDEWVFALRRRYEKGGLRKRQQIKA</sequence>
<feature type="transmembrane region" description="Helical" evidence="2">
    <location>
        <begin position="283"/>
        <end position="309"/>
    </location>
</feature>
<evidence type="ECO:0000313" key="4">
    <source>
        <dbReference type="Proteomes" id="UP001276659"/>
    </source>
</evidence>
<dbReference type="PANTHER" id="PTHR34414:SF1">
    <property type="entry name" value="SUBTILISIN-LIKE SERINE PROTEASE"/>
    <property type="match status" value="1"/>
</dbReference>
<reference evidence="3" key="1">
    <citation type="submission" date="2022-11" db="EMBL/GenBank/DDBJ databases">
        <title>Chromosomal genome sequence assembly and mating type (MAT) locus characterization of the leprose asexual lichenized fungus Lepraria neglecta (Nyl.) Erichsen.</title>
        <authorList>
            <person name="Allen J.L."/>
            <person name="Pfeffer B."/>
        </authorList>
    </citation>
    <scope>NUCLEOTIDE SEQUENCE</scope>
    <source>
        <strain evidence="3">Allen 5258</strain>
    </source>
</reference>
<dbReference type="EMBL" id="JASNWA010000008">
    <property type="protein sequence ID" value="KAK3172118.1"/>
    <property type="molecule type" value="Genomic_DNA"/>
</dbReference>
<comment type="caution">
    <text evidence="3">The sequence shown here is derived from an EMBL/GenBank/DDBJ whole genome shotgun (WGS) entry which is preliminary data.</text>
</comment>
<protein>
    <recommendedName>
        <fullName evidence="5">Subtilisin-like serine protease</fullName>
    </recommendedName>
</protein>
<feature type="transmembrane region" description="Helical" evidence="2">
    <location>
        <begin position="243"/>
        <end position="263"/>
    </location>
</feature>
<dbReference type="Proteomes" id="UP001276659">
    <property type="component" value="Unassembled WGS sequence"/>
</dbReference>
<dbReference type="PANTHER" id="PTHR34414">
    <property type="entry name" value="HET DOMAIN-CONTAINING PROTEIN-RELATED"/>
    <property type="match status" value="1"/>
</dbReference>
<evidence type="ECO:0000256" key="2">
    <source>
        <dbReference type="SAM" id="Phobius"/>
    </source>
</evidence>
<evidence type="ECO:0008006" key="5">
    <source>
        <dbReference type="Google" id="ProtNLM"/>
    </source>
</evidence>
<keyword evidence="2" id="KW-1133">Transmembrane helix</keyword>
<feature type="region of interest" description="Disordered" evidence="1">
    <location>
        <begin position="1"/>
        <end position="37"/>
    </location>
</feature>
<keyword evidence="2" id="KW-0472">Membrane</keyword>
<gene>
    <name evidence="3" type="ORF">OEA41_004203</name>
</gene>
<evidence type="ECO:0000256" key="1">
    <source>
        <dbReference type="SAM" id="MobiDB-lite"/>
    </source>
</evidence>
<dbReference type="AlphaFoldDB" id="A0AAD9Z9S3"/>
<keyword evidence="2" id="KW-0812">Transmembrane</keyword>